<dbReference type="AlphaFoldDB" id="A0A9P8PF51"/>
<dbReference type="FunFam" id="1.10.10.10:FF:000035">
    <property type="entry name" value="General transcription factor IIF subunit 2"/>
    <property type="match status" value="1"/>
</dbReference>
<evidence type="ECO:0000256" key="10">
    <source>
        <dbReference type="SAM" id="MobiDB-lite"/>
    </source>
</evidence>
<protein>
    <recommendedName>
        <fullName evidence="3">Transcription initiation factor IIF subunit beta</fullName>
    </recommendedName>
    <alternativeName>
        <fullName evidence="9">TFIIF medium subunit</fullName>
    </alternativeName>
    <alternativeName>
        <fullName evidence="8">TFIIF-beta</fullName>
    </alternativeName>
</protein>
<reference evidence="13" key="2">
    <citation type="submission" date="2021-01" db="EMBL/GenBank/DDBJ databases">
        <authorList>
            <person name="Schikora-Tamarit M.A."/>
        </authorList>
    </citation>
    <scope>NUCLEOTIDE SEQUENCE</scope>
    <source>
        <strain evidence="13">NCAIM Y.01608</strain>
    </source>
</reference>
<dbReference type="Proteomes" id="UP000788993">
    <property type="component" value="Unassembled WGS sequence"/>
</dbReference>
<keyword evidence="6" id="KW-0804">Transcription</keyword>
<evidence type="ECO:0000256" key="6">
    <source>
        <dbReference type="ARBA" id="ARBA00023163"/>
    </source>
</evidence>
<evidence type="ECO:0000256" key="1">
    <source>
        <dbReference type="ARBA" id="ARBA00004123"/>
    </source>
</evidence>
<dbReference type="GO" id="GO:0006367">
    <property type="term" value="P:transcription initiation at RNA polymerase II promoter"/>
    <property type="evidence" value="ECO:0007669"/>
    <property type="project" value="InterPro"/>
</dbReference>
<feature type="region of interest" description="Disordered" evidence="10">
    <location>
        <begin position="1"/>
        <end position="35"/>
    </location>
</feature>
<keyword evidence="5" id="KW-0238">DNA-binding</keyword>
<dbReference type="SUPFAM" id="SSF46785">
    <property type="entry name" value="Winged helix' DNA-binding domain"/>
    <property type="match status" value="1"/>
</dbReference>
<dbReference type="InterPro" id="IPR036390">
    <property type="entry name" value="WH_DNA-bd_sf"/>
</dbReference>
<evidence type="ECO:0000256" key="4">
    <source>
        <dbReference type="ARBA" id="ARBA00023015"/>
    </source>
</evidence>
<comment type="caution">
    <text evidence="13">The sequence shown here is derived from an EMBL/GenBank/DDBJ whole genome shotgun (WGS) entry which is preliminary data.</text>
</comment>
<keyword evidence="7" id="KW-0539">Nucleus</keyword>
<evidence type="ECO:0000256" key="8">
    <source>
        <dbReference type="ARBA" id="ARBA00081473"/>
    </source>
</evidence>
<dbReference type="SUPFAM" id="SSF50916">
    <property type="entry name" value="Rap30/74 interaction domains"/>
    <property type="match status" value="1"/>
</dbReference>
<feature type="compositionally biased region" description="Basic and acidic residues" evidence="10">
    <location>
        <begin position="368"/>
        <end position="378"/>
    </location>
</feature>
<gene>
    <name evidence="13" type="ORF">OGATHE_002907</name>
</gene>
<dbReference type="Pfam" id="PF02270">
    <property type="entry name" value="TFIIF_beta"/>
    <property type="match status" value="1"/>
</dbReference>
<feature type="domain" description="TFIIF beta subunit HTH" evidence="11">
    <location>
        <begin position="302"/>
        <end position="366"/>
    </location>
</feature>
<dbReference type="InterPro" id="IPR011039">
    <property type="entry name" value="TFIIF_interaction"/>
</dbReference>
<comment type="subcellular location">
    <subcellularLocation>
        <location evidence="1">Nucleus</location>
    </subcellularLocation>
</comment>
<comment type="similarity">
    <text evidence="2">Belongs to the TFIIF beta subunit family.</text>
</comment>
<evidence type="ECO:0000313" key="13">
    <source>
        <dbReference type="EMBL" id="KAH3670094.1"/>
    </source>
</evidence>
<dbReference type="GO" id="GO:0005674">
    <property type="term" value="C:transcription factor TFIIF complex"/>
    <property type="evidence" value="ECO:0007669"/>
    <property type="project" value="InterPro"/>
</dbReference>
<keyword evidence="14" id="KW-1185">Reference proteome</keyword>
<dbReference type="EMBL" id="JAEUBD010000983">
    <property type="protein sequence ID" value="KAH3670094.1"/>
    <property type="molecule type" value="Genomic_DNA"/>
</dbReference>
<evidence type="ECO:0000259" key="12">
    <source>
        <dbReference type="Pfam" id="PF17683"/>
    </source>
</evidence>
<dbReference type="CDD" id="cd07980">
    <property type="entry name" value="TFIIF_beta"/>
    <property type="match status" value="1"/>
</dbReference>
<evidence type="ECO:0000313" key="14">
    <source>
        <dbReference type="Proteomes" id="UP000788993"/>
    </source>
</evidence>
<dbReference type="InterPro" id="IPR040504">
    <property type="entry name" value="TFIIF_beta_N"/>
</dbReference>
<evidence type="ECO:0000256" key="3">
    <source>
        <dbReference type="ARBA" id="ARBA00021453"/>
    </source>
</evidence>
<evidence type="ECO:0000256" key="2">
    <source>
        <dbReference type="ARBA" id="ARBA00009543"/>
    </source>
</evidence>
<sequence length="406" mass="46625">MSAISPPKAAGRPAEPDQSFQDVAYDEDDMPIPDGIAEVNDKQLEESGESLNLDMSKANNQVWLVKLPPALSEVWKNERMLDGRQLGNIKIQQGVSPAKIMLELNEKLQEHKNIDKEYELKMIKHVVENEYVFSEAELSQFKSQAETRTEMVQMPDQPTLNPLDGEEPEESNPWSTAKVPQRASYIPEARGRAYEEETFEEPKKVVPFAKTIPKKTALVGKIVHECQVIPTKLSTNNKLKLLEQKRRLAQMTKRKTITYMKDANAGVLQGRTGPNLQTGSTIQLSRELAARKEQQRLEGRASRMDREHLMKVLFNLFNEYDYWTLKGIREKTNQPEAYLKDCLENIAVMERKGTYALKYRLKDEYRKSREVERKEKQGFGDLEADNKNDDEDDGDEDDDIEMEDVA</sequence>
<dbReference type="Pfam" id="PF17683">
    <property type="entry name" value="TFIIF_beta_N"/>
    <property type="match status" value="1"/>
</dbReference>
<keyword evidence="4" id="KW-0805">Transcription regulation</keyword>
<dbReference type="InterPro" id="IPR003196">
    <property type="entry name" value="TFIIF_beta"/>
</dbReference>
<reference evidence="13" key="1">
    <citation type="journal article" date="2021" name="Open Biol.">
        <title>Shared evolutionary footprints suggest mitochondrial oxidative damage underlies multiple complex I losses in fungi.</title>
        <authorList>
            <person name="Schikora-Tamarit M.A."/>
            <person name="Marcet-Houben M."/>
            <person name="Nosek J."/>
            <person name="Gabaldon T."/>
        </authorList>
    </citation>
    <scope>NUCLEOTIDE SEQUENCE</scope>
    <source>
        <strain evidence="13">NCAIM Y.01608</strain>
    </source>
</reference>
<feature type="domain" description="TFIIF beta subunit N-terminal" evidence="12">
    <location>
        <begin position="59"/>
        <end position="231"/>
    </location>
</feature>
<evidence type="ECO:0000256" key="5">
    <source>
        <dbReference type="ARBA" id="ARBA00023125"/>
    </source>
</evidence>
<evidence type="ECO:0000259" key="11">
    <source>
        <dbReference type="Pfam" id="PF02270"/>
    </source>
</evidence>
<feature type="region of interest" description="Disordered" evidence="10">
    <location>
        <begin position="368"/>
        <end position="406"/>
    </location>
</feature>
<feature type="region of interest" description="Disordered" evidence="10">
    <location>
        <begin position="151"/>
        <end position="182"/>
    </location>
</feature>
<dbReference type="InterPro" id="IPR040450">
    <property type="entry name" value="TFIIF_beta_HTH"/>
</dbReference>
<evidence type="ECO:0000256" key="7">
    <source>
        <dbReference type="ARBA" id="ARBA00023242"/>
    </source>
</evidence>
<dbReference type="PANTHER" id="PTHR10445:SF0">
    <property type="entry name" value="GENERAL TRANSCRIPTION FACTOR IIF SUBUNIT 2"/>
    <property type="match status" value="1"/>
</dbReference>
<feature type="compositionally biased region" description="Acidic residues" evidence="10">
    <location>
        <begin position="388"/>
        <end position="406"/>
    </location>
</feature>
<dbReference type="Gene3D" id="1.10.10.10">
    <property type="entry name" value="Winged helix-like DNA-binding domain superfamily/Winged helix DNA-binding domain"/>
    <property type="match status" value="1"/>
</dbReference>
<dbReference type="PANTHER" id="PTHR10445">
    <property type="entry name" value="GENERAL TRANSCRIPTION FACTOR IIF SUBUNIT 2"/>
    <property type="match status" value="1"/>
</dbReference>
<evidence type="ECO:0000256" key="9">
    <source>
        <dbReference type="ARBA" id="ARBA00081863"/>
    </source>
</evidence>
<dbReference type="InterPro" id="IPR036388">
    <property type="entry name" value="WH-like_DNA-bd_sf"/>
</dbReference>
<name>A0A9P8PF51_9ASCO</name>
<accession>A0A9P8PF51</accession>
<dbReference type="GO" id="GO:0003677">
    <property type="term" value="F:DNA binding"/>
    <property type="evidence" value="ECO:0007669"/>
    <property type="project" value="UniProtKB-KW"/>
</dbReference>
<proteinExistence type="inferred from homology"/>
<organism evidence="13 14">
    <name type="scientific">Ogataea polymorpha</name>
    <dbReference type="NCBI Taxonomy" id="460523"/>
    <lineage>
        <taxon>Eukaryota</taxon>
        <taxon>Fungi</taxon>
        <taxon>Dikarya</taxon>
        <taxon>Ascomycota</taxon>
        <taxon>Saccharomycotina</taxon>
        <taxon>Pichiomycetes</taxon>
        <taxon>Pichiales</taxon>
        <taxon>Pichiaceae</taxon>
        <taxon>Ogataea</taxon>
    </lineage>
</organism>